<dbReference type="PIRSF" id="PIRSF029745">
    <property type="entry name" value="FhaC"/>
    <property type="match status" value="1"/>
</dbReference>
<protein>
    <submittedName>
        <fullName evidence="8">ShlB/FhaC/HecB family hemolysin secretion/activation protein</fullName>
    </submittedName>
</protein>
<gene>
    <name evidence="8" type="ORF">ISS99_07485</name>
</gene>
<organism evidence="8 9">
    <name type="scientific">Dyella mobilis</name>
    <dbReference type="NCBI Taxonomy" id="1849582"/>
    <lineage>
        <taxon>Bacteria</taxon>
        <taxon>Pseudomonadati</taxon>
        <taxon>Pseudomonadota</taxon>
        <taxon>Gammaproteobacteria</taxon>
        <taxon>Lysobacterales</taxon>
        <taxon>Rhodanobacteraceae</taxon>
        <taxon>Dyella</taxon>
    </lineage>
</organism>
<feature type="domain" description="ShlB POTRA" evidence="7">
    <location>
        <begin position="171"/>
        <end position="223"/>
    </location>
</feature>
<accession>A0ABS2KDW4</accession>
<evidence type="ECO:0000256" key="1">
    <source>
        <dbReference type="ARBA" id="ARBA00022452"/>
    </source>
</evidence>
<evidence type="ECO:0000259" key="5">
    <source>
        <dbReference type="Pfam" id="PF03865"/>
    </source>
</evidence>
<dbReference type="PANTHER" id="PTHR34597:SF3">
    <property type="entry name" value="OUTER MEMBRANE TRANSPORTER CDIB"/>
    <property type="match status" value="1"/>
</dbReference>
<evidence type="ECO:0000313" key="8">
    <source>
        <dbReference type="EMBL" id="MBM7129363.1"/>
    </source>
</evidence>
<keyword evidence="2" id="KW-0812">Transmembrane</keyword>
<evidence type="ECO:0000313" key="9">
    <source>
        <dbReference type="Proteomes" id="UP001430193"/>
    </source>
</evidence>
<dbReference type="RefSeq" id="WP_204630968.1">
    <property type="nucleotide sequence ID" value="NZ_BSOC01000004.1"/>
</dbReference>
<dbReference type="InterPro" id="IPR035251">
    <property type="entry name" value="ShlB_POTRA"/>
</dbReference>
<dbReference type="Pfam" id="PF08479">
    <property type="entry name" value="POTRA_2"/>
    <property type="match status" value="1"/>
</dbReference>
<evidence type="ECO:0000256" key="3">
    <source>
        <dbReference type="ARBA" id="ARBA00023237"/>
    </source>
</evidence>
<keyword evidence="9" id="KW-1185">Reference proteome</keyword>
<dbReference type="Proteomes" id="UP001430193">
    <property type="component" value="Unassembled WGS sequence"/>
</dbReference>
<proteinExistence type="predicted"/>
<feature type="domain" description="Polypeptide-transport-associated ShlB-type" evidence="6">
    <location>
        <begin position="95"/>
        <end position="169"/>
    </location>
</feature>
<dbReference type="Pfam" id="PF17287">
    <property type="entry name" value="POTRA_3"/>
    <property type="match status" value="1"/>
</dbReference>
<dbReference type="PANTHER" id="PTHR34597">
    <property type="entry name" value="SLR1661 PROTEIN"/>
    <property type="match status" value="1"/>
</dbReference>
<dbReference type="InterPro" id="IPR051544">
    <property type="entry name" value="TPS_OM_transporter"/>
</dbReference>
<feature type="domain" description="Haemolysin activator HlyB C-terminal" evidence="5">
    <location>
        <begin position="228"/>
        <end position="543"/>
    </location>
</feature>
<dbReference type="EMBL" id="JADIKF010000037">
    <property type="protein sequence ID" value="MBM7129363.1"/>
    <property type="molecule type" value="Genomic_DNA"/>
</dbReference>
<dbReference type="Gene3D" id="2.40.160.50">
    <property type="entry name" value="membrane protein fhac: a member of the omp85/tpsb transporter family"/>
    <property type="match status" value="1"/>
</dbReference>
<comment type="caution">
    <text evidence="8">The sequence shown here is derived from an EMBL/GenBank/DDBJ whole genome shotgun (WGS) entry which is preliminary data.</text>
</comment>
<evidence type="ECO:0000259" key="7">
    <source>
        <dbReference type="Pfam" id="PF17287"/>
    </source>
</evidence>
<reference evidence="8" key="1">
    <citation type="submission" date="2020-10" db="EMBL/GenBank/DDBJ databases">
        <title>Phylogeny of dyella-like bacteria.</title>
        <authorList>
            <person name="Fu J."/>
        </authorList>
    </citation>
    <scope>NUCLEOTIDE SEQUENCE</scope>
    <source>
        <strain evidence="8">DHON07</strain>
    </source>
</reference>
<dbReference type="InterPro" id="IPR013686">
    <property type="entry name" value="Polypept-transport_assoc_ShlB"/>
</dbReference>
<dbReference type="InterPro" id="IPR005565">
    <property type="entry name" value="Hemolysn_activator_HlyB_C"/>
</dbReference>
<dbReference type="InterPro" id="IPR027282">
    <property type="entry name" value="TPS"/>
</dbReference>
<sequence>MRKGMDDLYAKEEQRAPIFPEWTRWLALAGIAALSPAAMAQDRPLTLDEQQQRERTQRQAQERVARDRTPDVRLHRQVATDFRHLDLPEEAGCIPLRSIRLIGERAADFWFVQRYLSRYAGRCVGHEGVSLIVRRAGDLIIDRGYVTTRVGLQEQDISTGVLTVNLAPGIIHAIRGADGSPPSGWRSALPMRAGDLLNLRDIEQGLEQMRRVSSQDVAIDIAPAQANGQSDLIITVRRSKPWHVVATLDDSGAAATGLYQAGLTLGIDNPLRASDVLSLGATHGVLNGVGRGTQGFNGNYSLPHGNWLFTASAYGYRYHQTVAGSAQTFTSSGTSRSVDLAAQRLLHRDHHSKTTAELRVGKRWAHSYIEDVELDSQRRDMSMLEAAIAHRHYLGNTQIDLRVAERFGVPWFGGQHDPADRQHDDPTFRYRLTTLDASFNLPFVLGGRPVQWSSEFHGQYSSDHLYGSEYISVGGRYTVRGFDGDQTLAAAKGWYWRNTLSWPMGSWPTVLYAGIDTGRVSGPGTEYIPGNTALSGGFFGLRGTYRQLSWDAFVGKAVHGRDLLPNTRTASGFQLVYSL</sequence>
<keyword evidence="1" id="KW-1134">Transmembrane beta strand</keyword>
<feature type="region of interest" description="Disordered" evidence="4">
    <location>
        <begin position="42"/>
        <end position="70"/>
    </location>
</feature>
<dbReference type="Gene3D" id="3.10.20.310">
    <property type="entry name" value="membrane protein fhac"/>
    <property type="match status" value="1"/>
</dbReference>
<name>A0ABS2KDW4_9GAMM</name>
<evidence type="ECO:0000256" key="4">
    <source>
        <dbReference type="SAM" id="MobiDB-lite"/>
    </source>
</evidence>
<evidence type="ECO:0000256" key="2">
    <source>
        <dbReference type="ARBA" id="ARBA00022692"/>
    </source>
</evidence>
<evidence type="ECO:0000259" key="6">
    <source>
        <dbReference type="Pfam" id="PF08479"/>
    </source>
</evidence>
<dbReference type="Pfam" id="PF03865">
    <property type="entry name" value="ShlB"/>
    <property type="match status" value="1"/>
</dbReference>
<feature type="compositionally biased region" description="Basic and acidic residues" evidence="4">
    <location>
        <begin position="50"/>
        <end position="70"/>
    </location>
</feature>
<keyword evidence="3" id="KW-0998">Cell outer membrane</keyword>
<keyword evidence="1" id="KW-0472">Membrane</keyword>